<evidence type="ECO:0000313" key="3">
    <source>
        <dbReference type="Proteomes" id="UP000182584"/>
    </source>
</evidence>
<evidence type="ECO:0000259" key="1">
    <source>
        <dbReference type="PROSITE" id="PS51186"/>
    </source>
</evidence>
<dbReference type="Gene3D" id="3.40.630.30">
    <property type="match status" value="1"/>
</dbReference>
<name>A0A1H9W630_BUTFI</name>
<evidence type="ECO:0000313" key="2">
    <source>
        <dbReference type="EMBL" id="SES29315.1"/>
    </source>
</evidence>
<dbReference type="SUPFAM" id="SSF55729">
    <property type="entry name" value="Acyl-CoA N-acyltransferases (Nat)"/>
    <property type="match status" value="1"/>
</dbReference>
<sequence>MNKTKLTTIVGKNLILRPITLDDTDLIVNWRNNPSVVQNFIFREKFTRQMHESWMHNKVETGQVIQYIVEEKKNNRPIGSVYFRDVNENYNSAEFGIFIGEDDARGKGYGKEITSLFVRFGIESLGLHRIQLRLVKGNAAAARTYTSVGFHKEGEFRDMVKLGDEYRTVIFMSILDTDIKD</sequence>
<dbReference type="CDD" id="cd04301">
    <property type="entry name" value="NAT_SF"/>
    <property type="match status" value="1"/>
</dbReference>
<proteinExistence type="predicted"/>
<dbReference type="PROSITE" id="PS51186">
    <property type="entry name" value="GNAT"/>
    <property type="match status" value="1"/>
</dbReference>
<dbReference type="InterPro" id="IPR016181">
    <property type="entry name" value="Acyl_CoA_acyltransferase"/>
</dbReference>
<reference evidence="2 3" key="1">
    <citation type="submission" date="2016-10" db="EMBL/GenBank/DDBJ databases">
        <authorList>
            <person name="de Groot N.N."/>
        </authorList>
    </citation>
    <scope>NUCLEOTIDE SEQUENCE [LARGE SCALE GENOMIC DNA]</scope>
    <source>
        <strain evidence="2 3">AR40</strain>
    </source>
</reference>
<dbReference type="RefSeq" id="WP_074758152.1">
    <property type="nucleotide sequence ID" value="NZ_FOGJ01000027.1"/>
</dbReference>
<gene>
    <name evidence="2" type="ORF">SAMN04487884_12740</name>
</gene>
<dbReference type="Pfam" id="PF13302">
    <property type="entry name" value="Acetyltransf_3"/>
    <property type="match status" value="1"/>
</dbReference>
<accession>A0A1H9W630</accession>
<feature type="domain" description="N-acetyltransferase" evidence="1">
    <location>
        <begin position="14"/>
        <end position="177"/>
    </location>
</feature>
<organism evidence="2 3">
    <name type="scientific">Butyrivibrio fibrisolvens</name>
    <dbReference type="NCBI Taxonomy" id="831"/>
    <lineage>
        <taxon>Bacteria</taxon>
        <taxon>Bacillati</taxon>
        <taxon>Bacillota</taxon>
        <taxon>Clostridia</taxon>
        <taxon>Lachnospirales</taxon>
        <taxon>Lachnospiraceae</taxon>
        <taxon>Butyrivibrio</taxon>
    </lineage>
</organism>
<dbReference type="GO" id="GO:0016747">
    <property type="term" value="F:acyltransferase activity, transferring groups other than amino-acyl groups"/>
    <property type="evidence" value="ECO:0007669"/>
    <property type="project" value="InterPro"/>
</dbReference>
<keyword evidence="2" id="KW-0808">Transferase</keyword>
<dbReference type="PANTHER" id="PTHR43415">
    <property type="entry name" value="SPERMIDINE N(1)-ACETYLTRANSFERASE"/>
    <property type="match status" value="1"/>
</dbReference>
<dbReference type="AlphaFoldDB" id="A0A1H9W630"/>
<dbReference type="eggNOG" id="COG1670">
    <property type="taxonomic scope" value="Bacteria"/>
</dbReference>
<protein>
    <submittedName>
        <fullName evidence="2">Protein N-acetyltransferase, RimJ/RimL family</fullName>
    </submittedName>
</protein>
<dbReference type="InterPro" id="IPR000182">
    <property type="entry name" value="GNAT_dom"/>
</dbReference>
<dbReference type="PANTHER" id="PTHR43415:SF3">
    <property type="entry name" value="GNAT-FAMILY ACETYLTRANSFERASE"/>
    <property type="match status" value="1"/>
</dbReference>
<dbReference type="Proteomes" id="UP000182584">
    <property type="component" value="Unassembled WGS sequence"/>
</dbReference>
<dbReference type="EMBL" id="FOGJ01000027">
    <property type="protein sequence ID" value="SES29315.1"/>
    <property type="molecule type" value="Genomic_DNA"/>
</dbReference>